<protein>
    <submittedName>
        <fullName evidence="1">Putative secreted protein (Por secretion system target)</fullName>
    </submittedName>
</protein>
<proteinExistence type="predicted"/>
<comment type="caution">
    <text evidence="1">The sequence shown here is derived from an EMBL/GenBank/DDBJ whole genome shotgun (WGS) entry which is preliminary data.</text>
</comment>
<dbReference type="NCBIfam" id="TIGR04183">
    <property type="entry name" value="Por_Secre_tail"/>
    <property type="match status" value="1"/>
</dbReference>
<gene>
    <name evidence="1" type="ORF">CLV84_1180</name>
</gene>
<accession>A0A2S6I9N9</accession>
<dbReference type="AlphaFoldDB" id="A0A2S6I9N9"/>
<sequence>MEECESITGSTQLATASVATDTCVGLADDNVWYKFKFTGGFNSVTVRQTGGTGNGIVVQEIGGPVGANTCNEQLTSDNPEIELFFGVGEDSTWLRIFTPGKGTYAEFTICATELDRRIAEGEGYTEATPVVFDGSGAAGEFVDVSVASGIVASIENTQALGAVTVSFYDYDGPAREVDETGAVYLNRNITIVPENQPEDSVAVRLHLTEEDIRSVLDTGVISAANTLAITKMASSACSGTFPGGGEPVAFRGVGAYGAGGYLEIAVPSFSEFFIHPAGQALSTSVTDNRYTTAPWTVAPDPVGNRVVLTAPPELHGKTVWAEVFTADGRKVMNTTLAPGPLRPLDSSAWPSGTYTVVLTSAGTRTSVRIVK</sequence>
<reference evidence="1 2" key="1">
    <citation type="submission" date="2018-02" db="EMBL/GenBank/DDBJ databases">
        <title>Genomic Encyclopedia of Archaeal and Bacterial Type Strains, Phase II (KMG-II): from individual species to whole genera.</title>
        <authorList>
            <person name="Goeker M."/>
        </authorList>
    </citation>
    <scope>NUCLEOTIDE SEQUENCE [LARGE SCALE GENOMIC DNA]</scope>
    <source>
        <strain evidence="1 2">DSM 29526</strain>
    </source>
</reference>
<dbReference type="Proteomes" id="UP000237662">
    <property type="component" value="Unassembled WGS sequence"/>
</dbReference>
<dbReference type="InterPro" id="IPR026444">
    <property type="entry name" value="Secre_tail"/>
</dbReference>
<evidence type="ECO:0000313" key="1">
    <source>
        <dbReference type="EMBL" id="PPK88215.1"/>
    </source>
</evidence>
<dbReference type="EMBL" id="PTJC01000005">
    <property type="protein sequence ID" value="PPK88215.1"/>
    <property type="molecule type" value="Genomic_DNA"/>
</dbReference>
<name>A0A2S6I9N9_9BACT</name>
<keyword evidence="2" id="KW-1185">Reference proteome</keyword>
<evidence type="ECO:0000313" key="2">
    <source>
        <dbReference type="Proteomes" id="UP000237662"/>
    </source>
</evidence>
<organism evidence="1 2">
    <name type="scientific">Neolewinella xylanilytica</name>
    <dbReference type="NCBI Taxonomy" id="1514080"/>
    <lineage>
        <taxon>Bacteria</taxon>
        <taxon>Pseudomonadati</taxon>
        <taxon>Bacteroidota</taxon>
        <taxon>Saprospiria</taxon>
        <taxon>Saprospirales</taxon>
        <taxon>Lewinellaceae</taxon>
        <taxon>Neolewinella</taxon>
    </lineage>
</organism>